<organism evidence="4 5">
    <name type="scientific">Candidatus Enterococcus murrayae</name>
    <dbReference type="NCBI Taxonomy" id="2815321"/>
    <lineage>
        <taxon>Bacteria</taxon>
        <taxon>Bacillati</taxon>
        <taxon>Bacillota</taxon>
        <taxon>Bacilli</taxon>
        <taxon>Lactobacillales</taxon>
        <taxon>Enterococcaceae</taxon>
        <taxon>Enterococcus</taxon>
    </lineage>
</organism>
<evidence type="ECO:0000313" key="5">
    <source>
        <dbReference type="Proteomes" id="UP000664495"/>
    </source>
</evidence>
<keyword evidence="5" id="KW-1185">Reference proteome</keyword>
<evidence type="ECO:0000259" key="3">
    <source>
        <dbReference type="Pfam" id="PF15983"/>
    </source>
</evidence>
<reference evidence="4 5" key="1">
    <citation type="submission" date="2021-03" db="EMBL/GenBank/DDBJ databases">
        <title>Enterococcal diversity collection.</title>
        <authorList>
            <person name="Gilmore M.S."/>
            <person name="Schwartzman J."/>
            <person name="Van Tyne D."/>
            <person name="Martin M."/>
            <person name="Earl A.M."/>
            <person name="Manson A.L."/>
            <person name="Straub T."/>
            <person name="Salamzade R."/>
            <person name="Saavedra J."/>
            <person name="Lebreton F."/>
            <person name="Prichula J."/>
            <person name="Schaufler K."/>
            <person name="Gaca A."/>
            <person name="Sgardioli B."/>
            <person name="Wagenaar J."/>
            <person name="Strong T."/>
        </authorList>
    </citation>
    <scope>NUCLEOTIDE SEQUENCE [LARGE SCALE GENOMIC DNA]</scope>
    <source>
        <strain evidence="4 5">MJM16</strain>
    </source>
</reference>
<proteinExistence type="predicted"/>
<feature type="signal peptide" evidence="2">
    <location>
        <begin position="1"/>
        <end position="18"/>
    </location>
</feature>
<feature type="compositionally biased region" description="Basic and acidic residues" evidence="1">
    <location>
        <begin position="53"/>
        <end position="62"/>
    </location>
</feature>
<dbReference type="InterPro" id="IPR031927">
    <property type="entry name" value="DUF4767"/>
</dbReference>
<accession>A0ABS3HID1</accession>
<protein>
    <submittedName>
        <fullName evidence="4">DUF4767 domain-containing protein</fullName>
    </submittedName>
</protein>
<gene>
    <name evidence="4" type="ORF">JZO85_13120</name>
</gene>
<feature type="region of interest" description="Disordered" evidence="1">
    <location>
        <begin position="23"/>
        <end position="69"/>
    </location>
</feature>
<dbReference type="Proteomes" id="UP000664495">
    <property type="component" value="Unassembled WGS sequence"/>
</dbReference>
<feature type="compositionally biased region" description="Basic and acidic residues" evidence="1">
    <location>
        <begin position="23"/>
        <end position="42"/>
    </location>
</feature>
<sequence length="330" mass="36863">MKKAILSMVFLLTLSLFAGCKQEKSKEQPAEQKIKVTSRSDTESTSSLPAKNSTEKTKEKTGKTAKSSMNDLWSTDKSAKLQEFMSSWGQTMGQTYKAYYPKQSVDFYGLDLPDGVIEGTKTQPMAVDEQIVTGEWSETGTSSSEYSIVAVYSDAETAPYAAKHVYFFAFHDQQPLVLVSMQNQGMPDKAFHFSETENQELKNGFLSIVNGGTVAAPKADQSANTWRSMDEAMAFYEAVYKNPENNLEMIWENYDRKCWSLVEQSGNRMVLHWANIGGAGGSYDEFLKNGETTQLIVYGGNAAYPNDPSVRYTIQNEGHKVIQAENLYEK</sequence>
<evidence type="ECO:0000256" key="2">
    <source>
        <dbReference type="SAM" id="SignalP"/>
    </source>
</evidence>
<keyword evidence="2" id="KW-0732">Signal</keyword>
<dbReference type="PROSITE" id="PS51257">
    <property type="entry name" value="PROKAR_LIPOPROTEIN"/>
    <property type="match status" value="1"/>
</dbReference>
<evidence type="ECO:0000256" key="1">
    <source>
        <dbReference type="SAM" id="MobiDB-lite"/>
    </source>
</evidence>
<dbReference type="EMBL" id="JAFLVR010000030">
    <property type="protein sequence ID" value="MBO0453220.1"/>
    <property type="molecule type" value="Genomic_DNA"/>
</dbReference>
<dbReference type="RefSeq" id="WP_207108998.1">
    <property type="nucleotide sequence ID" value="NZ_JAFLVR010000030.1"/>
</dbReference>
<feature type="domain" description="DUF4767" evidence="3">
    <location>
        <begin position="71"/>
        <end position="209"/>
    </location>
</feature>
<dbReference type="Pfam" id="PF15983">
    <property type="entry name" value="DUF4767"/>
    <property type="match status" value="1"/>
</dbReference>
<feature type="chain" id="PRO_5046857761" evidence="2">
    <location>
        <begin position="19"/>
        <end position="330"/>
    </location>
</feature>
<comment type="caution">
    <text evidence="4">The sequence shown here is derived from an EMBL/GenBank/DDBJ whole genome shotgun (WGS) entry which is preliminary data.</text>
</comment>
<evidence type="ECO:0000313" key="4">
    <source>
        <dbReference type="EMBL" id="MBO0453220.1"/>
    </source>
</evidence>
<name>A0ABS3HID1_9ENTE</name>